<dbReference type="InterPro" id="IPR025736">
    <property type="entry name" value="PucR_C-HTH_dom"/>
</dbReference>
<dbReference type="OrthoDB" id="3663486at2"/>
<dbReference type="RefSeq" id="WP_108848542.1">
    <property type="nucleotide sequence ID" value="NZ_CP015449.1"/>
</dbReference>
<gene>
    <name evidence="3" type="ORF">A6035_14510</name>
</gene>
<dbReference type="KEGG" id="dlu:A6035_14510"/>
<dbReference type="InterPro" id="IPR042070">
    <property type="entry name" value="PucR_C-HTH_sf"/>
</dbReference>
<dbReference type="Proteomes" id="UP000244928">
    <property type="component" value="Chromosome"/>
</dbReference>
<feature type="domain" description="RsbT co-antagonist protein RsbRD N-terminal" evidence="2">
    <location>
        <begin position="28"/>
        <end position="168"/>
    </location>
</feature>
<dbReference type="Pfam" id="PF13556">
    <property type="entry name" value="HTH_30"/>
    <property type="match status" value="1"/>
</dbReference>
<organism evidence="3 4">
    <name type="scientific">Dietzia lutea</name>
    <dbReference type="NCBI Taxonomy" id="546160"/>
    <lineage>
        <taxon>Bacteria</taxon>
        <taxon>Bacillati</taxon>
        <taxon>Actinomycetota</taxon>
        <taxon>Actinomycetes</taxon>
        <taxon>Mycobacteriales</taxon>
        <taxon>Dietziaceae</taxon>
        <taxon>Dietzia</taxon>
    </lineage>
</organism>
<dbReference type="EMBL" id="CP015449">
    <property type="protein sequence ID" value="AWH93191.1"/>
    <property type="molecule type" value="Genomic_DNA"/>
</dbReference>
<evidence type="ECO:0000313" key="4">
    <source>
        <dbReference type="Proteomes" id="UP000244928"/>
    </source>
</evidence>
<sequence>MLSTTPQNPERLRELTRQIGLRLSPETDAIAVSMTAAIEHAIGELTDEDMRAALHASVANNVEVIIDLLSHTKDAHDLPPLPDAMHYAVVLARRNVSSAALRRAYHVGSDRLLAHVFDQVQEVDCADHEKLPLYHHLAGWLYQYVDEITRTVIAAHEEEVRYSHNQAARSINSMVNRVLNGESVDAAEFERVTKYHLGQVHVGCRVWIDDYGAVADQARLLANLVDQLGRALEVSRAPLTVATGRATAEAWFGREVRTDAVDTRRVASVVAATRGARVAFGAPGRGVDGFRTTRMQAGQVVSVAQTSTTGEAHVVSYSDDGIPVIARLAGDITTTRRWVREVLGDLAADTEDAARQRETVRVFLDSAENYSDTASRLLLHRNTVKYRLTKAEHELGRRPGDRRLDTQLALATCEVLGDVVLTPADSTRGAR</sequence>
<evidence type="ECO:0000259" key="1">
    <source>
        <dbReference type="Pfam" id="PF13556"/>
    </source>
</evidence>
<reference evidence="3 4" key="1">
    <citation type="submission" date="2016-04" db="EMBL/GenBank/DDBJ databases">
        <title>Complete genome sequence of Dietzia lutea YIM 80766T, a strain isolated from desert soil in Egypt.</title>
        <authorList>
            <person name="Zhao J."/>
            <person name="Hu B."/>
            <person name="Geng S."/>
            <person name="Nie Y."/>
            <person name="Tang Y."/>
        </authorList>
    </citation>
    <scope>NUCLEOTIDE SEQUENCE [LARGE SCALE GENOMIC DNA]</scope>
    <source>
        <strain evidence="3 4">YIM 80766</strain>
    </source>
</reference>
<proteinExistence type="predicted"/>
<dbReference type="InterPro" id="IPR025751">
    <property type="entry name" value="RsbRD_N_dom"/>
</dbReference>
<dbReference type="AlphaFoldDB" id="A0A2S1RAD5"/>
<accession>A0A2S1RAD5</accession>
<dbReference type="InterPro" id="IPR051448">
    <property type="entry name" value="CdaR-like_regulators"/>
</dbReference>
<evidence type="ECO:0000259" key="2">
    <source>
        <dbReference type="Pfam" id="PF14361"/>
    </source>
</evidence>
<dbReference type="PANTHER" id="PTHR33744:SF1">
    <property type="entry name" value="DNA-BINDING TRANSCRIPTIONAL ACTIVATOR ADER"/>
    <property type="match status" value="1"/>
</dbReference>
<protein>
    <submittedName>
        <fullName evidence="3">Uncharacterized protein</fullName>
    </submittedName>
</protein>
<name>A0A2S1RAD5_9ACTN</name>
<dbReference type="PANTHER" id="PTHR33744">
    <property type="entry name" value="CARBOHYDRATE DIACID REGULATOR"/>
    <property type="match status" value="1"/>
</dbReference>
<evidence type="ECO:0000313" key="3">
    <source>
        <dbReference type="EMBL" id="AWH93191.1"/>
    </source>
</evidence>
<keyword evidence="4" id="KW-1185">Reference proteome</keyword>
<dbReference type="Gene3D" id="1.10.10.2840">
    <property type="entry name" value="PucR C-terminal helix-turn-helix domain"/>
    <property type="match status" value="1"/>
</dbReference>
<dbReference type="Pfam" id="PF14361">
    <property type="entry name" value="RsbRD_N"/>
    <property type="match status" value="1"/>
</dbReference>
<feature type="domain" description="PucR C-terminal helix-turn-helix" evidence="1">
    <location>
        <begin position="357"/>
        <end position="411"/>
    </location>
</feature>